<name>A0A076MKS9_AMYME</name>
<proteinExistence type="predicted"/>
<dbReference type="Proteomes" id="UP000062973">
    <property type="component" value="Chromosome"/>
</dbReference>
<organism evidence="2 3">
    <name type="scientific">Amycolatopsis methanolica 239</name>
    <dbReference type="NCBI Taxonomy" id="1068978"/>
    <lineage>
        <taxon>Bacteria</taxon>
        <taxon>Bacillati</taxon>
        <taxon>Actinomycetota</taxon>
        <taxon>Actinomycetes</taxon>
        <taxon>Pseudonocardiales</taxon>
        <taxon>Pseudonocardiaceae</taxon>
        <taxon>Amycolatopsis</taxon>
        <taxon>Amycolatopsis methanolica group</taxon>
    </lineage>
</organism>
<dbReference type="AlphaFoldDB" id="A0A076MKS9"/>
<dbReference type="HOGENOM" id="CLU_044844_0_0_11"/>
<dbReference type="PATRIC" id="fig|1068978.7.peg.1330"/>
<dbReference type="InterPro" id="IPR011041">
    <property type="entry name" value="Quinoprot_gluc/sorb_DH_b-prop"/>
</dbReference>
<dbReference type="Gene3D" id="2.120.10.30">
    <property type="entry name" value="TolB, C-terminal domain"/>
    <property type="match status" value="1"/>
</dbReference>
<protein>
    <recommendedName>
        <fullName evidence="4">ScyD/ScyE family protein</fullName>
    </recommendedName>
</protein>
<feature type="chain" id="PRO_5001715061" description="ScyD/ScyE family protein" evidence="1">
    <location>
        <begin position="26"/>
        <end position="358"/>
    </location>
</feature>
<dbReference type="EMBL" id="CP009110">
    <property type="protein sequence ID" value="AIJ21354.1"/>
    <property type="molecule type" value="Genomic_DNA"/>
</dbReference>
<feature type="signal peptide" evidence="1">
    <location>
        <begin position="1"/>
        <end position="25"/>
    </location>
</feature>
<evidence type="ECO:0000256" key="1">
    <source>
        <dbReference type="SAM" id="SignalP"/>
    </source>
</evidence>
<dbReference type="InterPro" id="IPR048031">
    <property type="entry name" value="ScyD/ScyE-like"/>
</dbReference>
<dbReference type="RefSeq" id="WP_017987215.1">
    <property type="nucleotide sequence ID" value="NZ_AQUL01000001.1"/>
</dbReference>
<dbReference type="OrthoDB" id="928769at2"/>
<keyword evidence="3" id="KW-1185">Reference proteome</keyword>
<dbReference type="InterPro" id="IPR011042">
    <property type="entry name" value="6-blade_b-propeller_TolB-like"/>
</dbReference>
<evidence type="ECO:0008006" key="4">
    <source>
        <dbReference type="Google" id="ProtNLM"/>
    </source>
</evidence>
<sequence>MKTSRILLTAATALAVTLVPLGAEAGGKVSTVAGGLDSPRGLSFSPDGALYVAEAGRGGAGPCMAGPEGEACYGESGALTRIDRGQQKRVLSGLPSLAARDGSGAIGPSDVSFLGKGNMYVTVGLGANPAVRTNLPPKGQQFMGWLLRNGKPVADIAGYEATANPDGGEPDSNPNSVLALPGGRVVADAGGNSLLWVPDKGRIQTIATFPTRMATGPDGSQIPMQSVPTSVALGPDGALYVGELTGFPFPKGAARVYRVVPGKAPQVYAEGFTNIIDIGFAHGKLYVLEIAHNGLLSGDPAGALIQVGKDGAQHIVTQQLTMPGGLALRDGKAYVSNCSACPNPPGAPGSGSVVRVGL</sequence>
<dbReference type="eggNOG" id="COG2133">
    <property type="taxonomic scope" value="Bacteria"/>
</dbReference>
<accession>A0A076MKS9</accession>
<evidence type="ECO:0000313" key="3">
    <source>
        <dbReference type="Proteomes" id="UP000062973"/>
    </source>
</evidence>
<gene>
    <name evidence="2" type="ORF">AMETH_1262</name>
</gene>
<dbReference type="STRING" id="1068978.AMETH_1262"/>
<reference evidence="2 3" key="1">
    <citation type="submission" date="2014-07" db="EMBL/GenBank/DDBJ databases">
        <title>Whole Genome Sequence of the Amycolatopsis methanolica 239.</title>
        <authorList>
            <person name="Tang B."/>
        </authorList>
    </citation>
    <scope>NUCLEOTIDE SEQUENCE [LARGE SCALE GENOMIC DNA]</scope>
    <source>
        <strain evidence="2 3">239</strain>
    </source>
</reference>
<dbReference type="NCBIfam" id="NF033206">
    <property type="entry name" value="ScyE_fam"/>
    <property type="match status" value="1"/>
</dbReference>
<evidence type="ECO:0000313" key="2">
    <source>
        <dbReference type="EMBL" id="AIJ21354.1"/>
    </source>
</evidence>
<dbReference type="SUPFAM" id="SSF50952">
    <property type="entry name" value="Soluble quinoprotein glucose dehydrogenase"/>
    <property type="match status" value="1"/>
</dbReference>
<keyword evidence="1" id="KW-0732">Signal</keyword>
<dbReference type="KEGG" id="amq:AMETH_1262"/>